<evidence type="ECO:0000256" key="1">
    <source>
        <dbReference type="ARBA" id="ARBA00022729"/>
    </source>
</evidence>
<dbReference type="InterPro" id="IPR028082">
    <property type="entry name" value="Peripla_BP_I"/>
</dbReference>
<feature type="transmembrane region" description="Helical" evidence="2">
    <location>
        <begin position="117"/>
        <end position="139"/>
    </location>
</feature>
<reference evidence="4 5" key="1">
    <citation type="submission" date="2018-05" db="EMBL/GenBank/DDBJ databases">
        <title>Draft genome of Methanospirillum lacunae Ki8-1.</title>
        <authorList>
            <person name="Dueholm M.S."/>
            <person name="Nielsen P.H."/>
            <person name="Bakmann L.F."/>
            <person name="Otzen D.E."/>
        </authorList>
    </citation>
    <scope>NUCLEOTIDE SEQUENCE [LARGE SCALE GENOMIC DNA]</scope>
    <source>
        <strain evidence="4 5">Ki8-1</strain>
    </source>
</reference>
<dbReference type="EMBL" id="QGMY01000002">
    <property type="protein sequence ID" value="PWR74218.1"/>
    <property type="molecule type" value="Genomic_DNA"/>
</dbReference>
<keyword evidence="1" id="KW-0732">Signal</keyword>
<dbReference type="SUPFAM" id="SSF53822">
    <property type="entry name" value="Periplasmic binding protein-like I"/>
    <property type="match status" value="1"/>
</dbReference>
<proteinExistence type="predicted"/>
<dbReference type="Pfam" id="PF13458">
    <property type="entry name" value="Peripla_BP_6"/>
    <property type="match status" value="1"/>
</dbReference>
<keyword evidence="2" id="KW-0472">Membrane</keyword>
<keyword evidence="5" id="KW-1185">Reference proteome</keyword>
<dbReference type="PANTHER" id="PTHR30483:SF6">
    <property type="entry name" value="PERIPLASMIC BINDING PROTEIN OF ABC TRANSPORTER FOR NATURAL AMINO ACIDS"/>
    <property type="match status" value="1"/>
</dbReference>
<sequence>MSSPQSSSPDSKTLIRLLLFASSISRYFTMSGLRTLRFLCTMHHWTLRQDSSLAERNMTNSPIYNIRATIRESIYSKPMAIGMNMSQSFNRPHRAEQKDSPDNEQSDVNNFSYLQTLSLFVILIILSIVIILTIFPIFITSPLPVPATDNSTIICGVILPLSGDLGNIGTDILHGIEVATDEFNTGDTADGRKIILQIKDDKGDPNLSHALFQEMQRERVPVVIGSYSTKLTLKMAEETKKVDSSVLLSPQANGEALYGISPRFYQINPPVFYLAEFIGKWVSFSSDRVAILYCDDEYGRSVMNNIASDLTNRSIPVSGKEPIRQDDTDYAALSHSILDSAPDTIILIVYDNRQIPIIRNLSEAGFRGQVILSESGLMNSLEKENSDVLSQFSLFTIDSYTNLVPGIQSERFVSAYQKMFHQDPTRTLAGYGYDSMKVVTEALPPACDTHTVTAETIRKGLDTSRYYGVSGPKVFDSHHAAGPAQDRWVFRDGTFVLMTTSLV</sequence>
<dbReference type="PANTHER" id="PTHR30483">
    <property type="entry name" value="LEUCINE-SPECIFIC-BINDING PROTEIN"/>
    <property type="match status" value="1"/>
</dbReference>
<evidence type="ECO:0000256" key="2">
    <source>
        <dbReference type="SAM" id="Phobius"/>
    </source>
</evidence>
<dbReference type="AlphaFoldDB" id="A0A2V2NCT5"/>
<dbReference type="InterPro" id="IPR051010">
    <property type="entry name" value="BCAA_transport"/>
</dbReference>
<comment type="caution">
    <text evidence="4">The sequence shown here is derived from an EMBL/GenBank/DDBJ whole genome shotgun (WGS) entry which is preliminary data.</text>
</comment>
<dbReference type="Gene3D" id="3.40.50.2300">
    <property type="match status" value="2"/>
</dbReference>
<dbReference type="Proteomes" id="UP000245657">
    <property type="component" value="Unassembled WGS sequence"/>
</dbReference>
<dbReference type="InterPro" id="IPR028081">
    <property type="entry name" value="Leu-bd"/>
</dbReference>
<evidence type="ECO:0000313" key="5">
    <source>
        <dbReference type="Proteomes" id="UP000245657"/>
    </source>
</evidence>
<organism evidence="4 5">
    <name type="scientific">Methanospirillum lacunae</name>
    <dbReference type="NCBI Taxonomy" id="668570"/>
    <lineage>
        <taxon>Archaea</taxon>
        <taxon>Methanobacteriati</taxon>
        <taxon>Methanobacteriota</taxon>
        <taxon>Stenosarchaea group</taxon>
        <taxon>Methanomicrobia</taxon>
        <taxon>Methanomicrobiales</taxon>
        <taxon>Methanospirillaceae</taxon>
        <taxon>Methanospirillum</taxon>
    </lineage>
</organism>
<protein>
    <recommendedName>
        <fullName evidence="3">Leucine-binding protein domain-containing protein</fullName>
    </recommendedName>
</protein>
<gene>
    <name evidence="4" type="ORF">DK846_03450</name>
</gene>
<name>A0A2V2NCT5_9EURY</name>
<evidence type="ECO:0000259" key="3">
    <source>
        <dbReference type="Pfam" id="PF13458"/>
    </source>
</evidence>
<keyword evidence="2" id="KW-1133">Transmembrane helix</keyword>
<dbReference type="CDD" id="cd06268">
    <property type="entry name" value="PBP1_ABC_transporter_LIVBP-like"/>
    <property type="match status" value="1"/>
</dbReference>
<accession>A0A2V2NCT5</accession>
<evidence type="ECO:0000313" key="4">
    <source>
        <dbReference type="EMBL" id="PWR74218.1"/>
    </source>
</evidence>
<keyword evidence="2" id="KW-0812">Transmembrane</keyword>
<feature type="domain" description="Leucine-binding protein" evidence="3">
    <location>
        <begin position="156"/>
        <end position="480"/>
    </location>
</feature>